<dbReference type="Proteomes" id="UP000037755">
    <property type="component" value="Unassembled WGS sequence"/>
</dbReference>
<dbReference type="STRING" id="1202724.AM493_09985"/>
<dbReference type="AlphaFoldDB" id="A0A0M8MI81"/>
<sequence length="209" mass="23373">MKKFITFLILTVTTITLTSCKSSAVFDCDAKVKILYRDIMNQVYIHSPDVHKIKFTSDKANVSILNDSTLLVITQAKGRVDIKMEYKATSRILSFRAQSVPEAKLSFRGRVYDSYTPMPVNEARATQNANASISDFAYDCQVEFISMDIFQIRDKQVIYSTTTNGHELNGALQRAQAGDTYIFSNIRLKLTGGGEFKGADTILKIAEAK</sequence>
<dbReference type="Pfam" id="PF12080">
    <property type="entry name" value="GldM_4th"/>
    <property type="match status" value="1"/>
</dbReference>
<dbReference type="RefSeq" id="WP_054407826.1">
    <property type="nucleotide sequence ID" value="NZ_FOYA01000001.1"/>
</dbReference>
<dbReference type="PATRIC" id="fig|1202724.3.peg.2072"/>
<dbReference type="EMBL" id="LIYD01000005">
    <property type="protein sequence ID" value="KOS06327.1"/>
    <property type="molecule type" value="Genomic_DNA"/>
</dbReference>
<feature type="domain" description="Gliding motility-associated protein GldM C-terminal" evidence="1">
    <location>
        <begin position="101"/>
        <end position="192"/>
    </location>
</feature>
<name>A0A0M8MI81_9FLAO</name>
<dbReference type="InterPro" id="IPR022719">
    <property type="entry name" value="Motility-assoc_prot_GldM_C"/>
</dbReference>
<proteinExistence type="predicted"/>
<keyword evidence="3" id="KW-1185">Reference proteome</keyword>
<accession>A0A0M8MI81</accession>
<dbReference type="PROSITE" id="PS51257">
    <property type="entry name" value="PROKAR_LIPOPROTEIN"/>
    <property type="match status" value="1"/>
</dbReference>
<comment type="caution">
    <text evidence="2">The sequence shown here is derived from an EMBL/GenBank/DDBJ whole genome shotgun (WGS) entry which is preliminary data.</text>
</comment>
<evidence type="ECO:0000313" key="2">
    <source>
        <dbReference type="EMBL" id="KOS06327.1"/>
    </source>
</evidence>
<evidence type="ECO:0000313" key="3">
    <source>
        <dbReference type="Proteomes" id="UP000037755"/>
    </source>
</evidence>
<evidence type="ECO:0000259" key="1">
    <source>
        <dbReference type="Pfam" id="PF12080"/>
    </source>
</evidence>
<gene>
    <name evidence="2" type="ORF">AM493_09985</name>
</gene>
<reference evidence="2 3" key="1">
    <citation type="submission" date="2015-08" db="EMBL/GenBank/DDBJ databases">
        <title>Whole genome sequence of Flavobacterium akiainvivens IK-1T, from decaying Wikstroemia oahuensis, an endemic Hawaiian shrub.</title>
        <authorList>
            <person name="Wan X."/>
            <person name="Hou S."/>
            <person name="Saito J."/>
            <person name="Donachie S."/>
        </authorList>
    </citation>
    <scope>NUCLEOTIDE SEQUENCE [LARGE SCALE GENOMIC DNA]</scope>
    <source>
        <strain evidence="2 3">IK-1</strain>
    </source>
</reference>
<protein>
    <recommendedName>
        <fullName evidence="1">Gliding motility-associated protein GldM C-terminal domain-containing protein</fullName>
    </recommendedName>
</protein>
<organism evidence="2 3">
    <name type="scientific">Flavobacterium akiainvivens</name>
    <dbReference type="NCBI Taxonomy" id="1202724"/>
    <lineage>
        <taxon>Bacteria</taxon>
        <taxon>Pseudomonadati</taxon>
        <taxon>Bacteroidota</taxon>
        <taxon>Flavobacteriia</taxon>
        <taxon>Flavobacteriales</taxon>
        <taxon>Flavobacteriaceae</taxon>
        <taxon>Flavobacterium</taxon>
    </lineage>
</organism>